<organism evidence="2 3">
    <name type="scientific">Araneus ventricosus</name>
    <name type="common">Orbweaver spider</name>
    <name type="synonym">Epeira ventricosa</name>
    <dbReference type="NCBI Taxonomy" id="182803"/>
    <lineage>
        <taxon>Eukaryota</taxon>
        <taxon>Metazoa</taxon>
        <taxon>Ecdysozoa</taxon>
        <taxon>Arthropoda</taxon>
        <taxon>Chelicerata</taxon>
        <taxon>Arachnida</taxon>
        <taxon>Araneae</taxon>
        <taxon>Araneomorphae</taxon>
        <taxon>Entelegynae</taxon>
        <taxon>Araneoidea</taxon>
        <taxon>Araneidae</taxon>
        <taxon>Araneus</taxon>
    </lineage>
</organism>
<keyword evidence="3" id="KW-1185">Reference proteome</keyword>
<proteinExistence type="predicted"/>
<accession>A0A4Y2MFL5</accession>
<feature type="region of interest" description="Disordered" evidence="1">
    <location>
        <begin position="257"/>
        <end position="279"/>
    </location>
</feature>
<dbReference type="AlphaFoldDB" id="A0A4Y2MFL5"/>
<dbReference type="EMBL" id="BGPR01007215">
    <property type="protein sequence ID" value="GBN25200.1"/>
    <property type="molecule type" value="Genomic_DNA"/>
</dbReference>
<evidence type="ECO:0000313" key="3">
    <source>
        <dbReference type="Proteomes" id="UP000499080"/>
    </source>
</evidence>
<dbReference type="Proteomes" id="UP000499080">
    <property type="component" value="Unassembled WGS sequence"/>
</dbReference>
<reference evidence="2 3" key="1">
    <citation type="journal article" date="2019" name="Sci. Rep.">
        <title>Orb-weaving spider Araneus ventricosus genome elucidates the spidroin gene catalogue.</title>
        <authorList>
            <person name="Kono N."/>
            <person name="Nakamura H."/>
            <person name="Ohtoshi R."/>
            <person name="Moran D.A.P."/>
            <person name="Shinohara A."/>
            <person name="Yoshida Y."/>
            <person name="Fujiwara M."/>
            <person name="Mori M."/>
            <person name="Tomita M."/>
            <person name="Arakawa K."/>
        </authorList>
    </citation>
    <scope>NUCLEOTIDE SEQUENCE [LARGE SCALE GENOMIC DNA]</scope>
</reference>
<name>A0A4Y2MFL5_ARAVE</name>
<gene>
    <name evidence="2" type="ORF">AVEN_114246_1</name>
</gene>
<evidence type="ECO:0008006" key="4">
    <source>
        <dbReference type="Google" id="ProtNLM"/>
    </source>
</evidence>
<evidence type="ECO:0000313" key="2">
    <source>
        <dbReference type="EMBL" id="GBN25200.1"/>
    </source>
</evidence>
<comment type="caution">
    <text evidence="2">The sequence shown here is derived from an EMBL/GenBank/DDBJ whole genome shotgun (WGS) entry which is preliminary data.</text>
</comment>
<sequence>MHTIRERLRADRTQALIRDNPIQGKVMDCVAMSPASSHFITDGLYMSFAMWRFIFRARSKTIPLNGAITWKHDNDRSCRMGCDNVESLAHVICHCMTHSRALQLRHNALVGRVKIAISPRVQIMYENQRVPNSDLRPDLVVAYRNEIYIIDVTVTFEDGKDSFERARERKHLAYANIIDTFKTPTNTVEIIPFVMGALGSWDPQNDYFLKKFVSRSYLTMFRKLCSCDTIKWSRDIYTEHVTGIRQYDPTELNILAQRPPEPETVTNEEEMERRPATST</sequence>
<protein>
    <recommendedName>
        <fullName evidence="4">Retrovirus-related Pol polyprotein from type-2 retrotransposable element R2DM</fullName>
    </recommendedName>
</protein>
<evidence type="ECO:0000256" key="1">
    <source>
        <dbReference type="SAM" id="MobiDB-lite"/>
    </source>
</evidence>
<dbReference type="OrthoDB" id="8195432at2759"/>